<evidence type="ECO:0000256" key="4">
    <source>
        <dbReference type="ARBA" id="ARBA00022692"/>
    </source>
</evidence>
<keyword evidence="4 9" id="KW-0812">Transmembrane</keyword>
<evidence type="ECO:0000256" key="9">
    <source>
        <dbReference type="SAM" id="Phobius"/>
    </source>
</evidence>
<dbReference type="PANTHER" id="PTHR11795:SF451">
    <property type="entry name" value="ABC TRANSPORTER PERMEASE PROTEIN"/>
    <property type="match status" value="1"/>
</dbReference>
<evidence type="ECO:0000313" key="11">
    <source>
        <dbReference type="Proteomes" id="UP000198508"/>
    </source>
</evidence>
<keyword evidence="3" id="KW-1003">Cell membrane</keyword>
<proteinExistence type="inferred from homology"/>
<keyword evidence="5" id="KW-0029">Amino-acid transport</keyword>
<evidence type="ECO:0000256" key="8">
    <source>
        <dbReference type="ARBA" id="ARBA00037998"/>
    </source>
</evidence>
<dbReference type="EMBL" id="FOIM01000016">
    <property type="protein sequence ID" value="SET84372.1"/>
    <property type="molecule type" value="Genomic_DNA"/>
</dbReference>
<dbReference type="RefSeq" id="WP_092365566.1">
    <property type="nucleotide sequence ID" value="NZ_CATZMQ010000007.1"/>
</dbReference>
<dbReference type="CDD" id="cd06582">
    <property type="entry name" value="TM_PBP1_LivH_like"/>
    <property type="match status" value="1"/>
</dbReference>
<evidence type="ECO:0000256" key="2">
    <source>
        <dbReference type="ARBA" id="ARBA00022448"/>
    </source>
</evidence>
<accession>A0A1I0HK76</accession>
<comment type="similarity">
    <text evidence="8">Belongs to the binding-protein-dependent transport system permease family. LivHM subfamily.</text>
</comment>
<organism evidence="10 11">
    <name type="scientific">Enterocloster lavalensis</name>
    <dbReference type="NCBI Taxonomy" id="460384"/>
    <lineage>
        <taxon>Bacteria</taxon>
        <taxon>Bacillati</taxon>
        <taxon>Bacillota</taxon>
        <taxon>Clostridia</taxon>
        <taxon>Lachnospirales</taxon>
        <taxon>Lachnospiraceae</taxon>
        <taxon>Enterocloster</taxon>
    </lineage>
</organism>
<keyword evidence="2" id="KW-0813">Transport</keyword>
<evidence type="ECO:0000256" key="1">
    <source>
        <dbReference type="ARBA" id="ARBA00004651"/>
    </source>
</evidence>
<keyword evidence="11" id="KW-1185">Reference proteome</keyword>
<name>A0A1I0HK76_9FIRM</name>
<protein>
    <submittedName>
        <fullName evidence="10">Branched-chain amino acid transport system permease protein</fullName>
    </submittedName>
</protein>
<dbReference type="GeneID" id="93277402"/>
<dbReference type="Proteomes" id="UP000198508">
    <property type="component" value="Unassembled WGS sequence"/>
</dbReference>
<feature type="transmembrane region" description="Helical" evidence="9">
    <location>
        <begin position="6"/>
        <end position="25"/>
    </location>
</feature>
<dbReference type="GO" id="GO:0022857">
    <property type="term" value="F:transmembrane transporter activity"/>
    <property type="evidence" value="ECO:0007669"/>
    <property type="project" value="InterPro"/>
</dbReference>
<evidence type="ECO:0000256" key="5">
    <source>
        <dbReference type="ARBA" id="ARBA00022970"/>
    </source>
</evidence>
<feature type="transmembrane region" description="Helical" evidence="9">
    <location>
        <begin position="193"/>
        <end position="217"/>
    </location>
</feature>
<dbReference type="GO" id="GO:0005886">
    <property type="term" value="C:plasma membrane"/>
    <property type="evidence" value="ECO:0007669"/>
    <property type="project" value="UniProtKB-SubCell"/>
</dbReference>
<keyword evidence="6 9" id="KW-1133">Transmembrane helix</keyword>
<evidence type="ECO:0000256" key="3">
    <source>
        <dbReference type="ARBA" id="ARBA00022475"/>
    </source>
</evidence>
<keyword evidence="7 9" id="KW-0472">Membrane</keyword>
<feature type="transmembrane region" description="Helical" evidence="9">
    <location>
        <begin position="89"/>
        <end position="106"/>
    </location>
</feature>
<sequence>MFWQLLISGLVIGSVYGLIALGYSLIYKASGLMTFAQGDLLTVGAFLGVTFFNGYHLPFVVSLLLSVLIAFFIGLGVEKFIIRRLLNKKVMAIYIVLATIAISYIIQNGTMIGFGTKTLYFPAIFPFKTIKLGTISVQTESLVCILVAVCCMILLHFFMSGTKLGTAMRAASMDPTAAEACGIDVSLTTGITWGLAAGLAALGGMLIGPIFGVYTTLGATIGKKGSAAAVSGGYGNMYGAIVGGLLLGIVETMVAGFWTSELKDMVSYVILLAFLFLRPTGLFNERAIQD</sequence>
<dbReference type="PANTHER" id="PTHR11795">
    <property type="entry name" value="BRANCHED-CHAIN AMINO ACID TRANSPORT SYSTEM PERMEASE PROTEIN LIVH"/>
    <property type="match status" value="1"/>
</dbReference>
<dbReference type="InterPro" id="IPR052157">
    <property type="entry name" value="BCAA_transport_permease"/>
</dbReference>
<feature type="transmembrane region" description="Helical" evidence="9">
    <location>
        <begin position="142"/>
        <end position="159"/>
    </location>
</feature>
<gene>
    <name evidence="10" type="ORF">SAMN05216313_11692</name>
</gene>
<feature type="transmembrane region" description="Helical" evidence="9">
    <location>
        <begin position="265"/>
        <end position="283"/>
    </location>
</feature>
<dbReference type="AlphaFoldDB" id="A0A1I0HK76"/>
<reference evidence="11" key="1">
    <citation type="submission" date="2016-10" db="EMBL/GenBank/DDBJ databases">
        <authorList>
            <person name="Varghese N."/>
            <person name="Submissions S."/>
        </authorList>
    </citation>
    <scope>NUCLEOTIDE SEQUENCE [LARGE SCALE GENOMIC DNA]</scope>
    <source>
        <strain evidence="11">NLAE-zl-G277</strain>
    </source>
</reference>
<comment type="subcellular location">
    <subcellularLocation>
        <location evidence="1">Cell membrane</location>
        <topology evidence="1">Multi-pass membrane protein</topology>
    </subcellularLocation>
</comment>
<evidence type="ECO:0000256" key="6">
    <source>
        <dbReference type="ARBA" id="ARBA00022989"/>
    </source>
</evidence>
<feature type="transmembrane region" description="Helical" evidence="9">
    <location>
        <begin position="238"/>
        <end position="259"/>
    </location>
</feature>
<evidence type="ECO:0000313" key="10">
    <source>
        <dbReference type="EMBL" id="SET84372.1"/>
    </source>
</evidence>
<dbReference type="Pfam" id="PF02653">
    <property type="entry name" value="BPD_transp_2"/>
    <property type="match status" value="1"/>
</dbReference>
<feature type="transmembrane region" description="Helical" evidence="9">
    <location>
        <begin position="58"/>
        <end position="77"/>
    </location>
</feature>
<dbReference type="STRING" id="460384.SAMN05216313_11692"/>
<dbReference type="InterPro" id="IPR001851">
    <property type="entry name" value="ABC_transp_permease"/>
</dbReference>
<evidence type="ECO:0000256" key="7">
    <source>
        <dbReference type="ARBA" id="ARBA00023136"/>
    </source>
</evidence>
<dbReference type="GO" id="GO:0006865">
    <property type="term" value="P:amino acid transport"/>
    <property type="evidence" value="ECO:0007669"/>
    <property type="project" value="UniProtKB-KW"/>
</dbReference>